<organism evidence="1 2">
    <name type="scientific">Parapedobacter defluvii</name>
    <dbReference type="NCBI Taxonomy" id="2045106"/>
    <lineage>
        <taxon>Bacteria</taxon>
        <taxon>Pseudomonadati</taxon>
        <taxon>Bacteroidota</taxon>
        <taxon>Sphingobacteriia</taxon>
        <taxon>Sphingobacteriales</taxon>
        <taxon>Sphingobacteriaceae</taxon>
        <taxon>Parapedobacter</taxon>
    </lineage>
</organism>
<keyword evidence="2" id="KW-1185">Reference proteome</keyword>
<name>A0ABQ1LGU5_9SPHI</name>
<dbReference type="SUPFAM" id="SSF63829">
    <property type="entry name" value="Calcium-dependent phosphotriesterase"/>
    <property type="match status" value="2"/>
</dbReference>
<gene>
    <name evidence="1" type="ORF">GCM10011386_15540</name>
</gene>
<dbReference type="EMBL" id="BMIK01000003">
    <property type="protein sequence ID" value="GGC24474.1"/>
    <property type="molecule type" value="Genomic_DNA"/>
</dbReference>
<evidence type="ECO:0000313" key="2">
    <source>
        <dbReference type="Proteomes" id="UP000597338"/>
    </source>
</evidence>
<proteinExistence type="predicted"/>
<reference evidence="2" key="1">
    <citation type="journal article" date="2019" name="Int. J. Syst. Evol. Microbiol.">
        <title>The Global Catalogue of Microorganisms (GCM) 10K type strain sequencing project: providing services to taxonomists for standard genome sequencing and annotation.</title>
        <authorList>
            <consortium name="The Broad Institute Genomics Platform"/>
            <consortium name="The Broad Institute Genome Sequencing Center for Infectious Disease"/>
            <person name="Wu L."/>
            <person name="Ma J."/>
        </authorList>
    </citation>
    <scope>NUCLEOTIDE SEQUENCE [LARGE SCALE GENOMIC DNA]</scope>
    <source>
        <strain evidence="2">CGMCC 1.15342</strain>
    </source>
</reference>
<sequence length="365" mass="39168">MMLGGCMRNDDEPATPVRPIARLYISIGNYQTNTSGEPIDNVLLIDPADTTGAALGVALSHDSEALQGGAGIYFDPFASAVFQAGYGDGRGRDTTIRIMNVGPFGVLSNNTTIQYRGLNAMRGLVYHHLSEYLYVANNSTEIEGRTVIYGYHRPKNRSGYTRPHKVLRLESSMRPWGMALWGNNLLVSNSADGNGGISLYDGLSDVDSLAADFSALSTVRIEGATSIRGIAFVDSLDVLVAADYGTGTVNDPVMDGRIYIIDGIKAKLAPGSVTTVTPTRTIQGALTGLTGPMDVAIDPRKDRRTIFVADYDTQVSGGQPGRILRFRLSDDGNVAPEASVSLDTLNNARRPFGLFLDVRGRPNSQ</sequence>
<protein>
    <submittedName>
        <fullName evidence="1">Uncharacterized protein</fullName>
    </submittedName>
</protein>
<accession>A0ABQ1LGU5</accession>
<dbReference type="Proteomes" id="UP000597338">
    <property type="component" value="Unassembled WGS sequence"/>
</dbReference>
<comment type="caution">
    <text evidence="1">The sequence shown here is derived from an EMBL/GenBank/DDBJ whole genome shotgun (WGS) entry which is preliminary data.</text>
</comment>
<evidence type="ECO:0000313" key="1">
    <source>
        <dbReference type="EMBL" id="GGC24474.1"/>
    </source>
</evidence>